<gene>
    <name evidence="1" type="ORF">BpHYR1_044507</name>
</gene>
<comment type="caution">
    <text evidence="1">The sequence shown here is derived from an EMBL/GenBank/DDBJ whole genome shotgun (WGS) entry which is preliminary data.</text>
</comment>
<keyword evidence="2" id="KW-1185">Reference proteome</keyword>
<dbReference type="AlphaFoldDB" id="A0A3M7SYY0"/>
<proteinExistence type="predicted"/>
<protein>
    <submittedName>
        <fullName evidence="1">Uncharacterized protein</fullName>
    </submittedName>
</protein>
<evidence type="ECO:0000313" key="2">
    <source>
        <dbReference type="Proteomes" id="UP000276133"/>
    </source>
</evidence>
<accession>A0A3M7SYY0</accession>
<dbReference type="EMBL" id="REGN01000564">
    <property type="protein sequence ID" value="RNA40984.1"/>
    <property type="molecule type" value="Genomic_DNA"/>
</dbReference>
<sequence>MKRKLEYYVAFNGQKDQEPDAYVSACENYKKNALFMYSIFLSTKKAKSHSAKRNESVMLITLK</sequence>
<dbReference type="Proteomes" id="UP000276133">
    <property type="component" value="Unassembled WGS sequence"/>
</dbReference>
<evidence type="ECO:0000313" key="1">
    <source>
        <dbReference type="EMBL" id="RNA40984.1"/>
    </source>
</evidence>
<name>A0A3M7SYY0_BRAPC</name>
<reference evidence="1 2" key="1">
    <citation type="journal article" date="2018" name="Sci. Rep.">
        <title>Genomic signatures of local adaptation to the degree of environmental predictability in rotifers.</title>
        <authorList>
            <person name="Franch-Gras L."/>
            <person name="Hahn C."/>
            <person name="Garcia-Roger E.M."/>
            <person name="Carmona M.J."/>
            <person name="Serra M."/>
            <person name="Gomez A."/>
        </authorList>
    </citation>
    <scope>NUCLEOTIDE SEQUENCE [LARGE SCALE GENOMIC DNA]</scope>
    <source>
        <strain evidence="1">HYR1</strain>
    </source>
</reference>
<organism evidence="1 2">
    <name type="scientific">Brachionus plicatilis</name>
    <name type="common">Marine rotifer</name>
    <name type="synonym">Brachionus muelleri</name>
    <dbReference type="NCBI Taxonomy" id="10195"/>
    <lineage>
        <taxon>Eukaryota</taxon>
        <taxon>Metazoa</taxon>
        <taxon>Spiralia</taxon>
        <taxon>Gnathifera</taxon>
        <taxon>Rotifera</taxon>
        <taxon>Eurotatoria</taxon>
        <taxon>Monogononta</taxon>
        <taxon>Pseudotrocha</taxon>
        <taxon>Ploima</taxon>
        <taxon>Brachionidae</taxon>
        <taxon>Brachionus</taxon>
    </lineage>
</organism>